<protein>
    <submittedName>
        <fullName evidence="1">Uncharacterized protein</fullName>
    </submittedName>
</protein>
<reference evidence="1 2" key="1">
    <citation type="submission" date="2018-12" db="EMBL/GenBank/DDBJ databases">
        <authorList>
            <consortium name="Pathogen Informatics"/>
        </authorList>
    </citation>
    <scope>NUCLEOTIDE SEQUENCE [LARGE SCALE GENOMIC DNA]</scope>
    <source>
        <strain evidence="1 2">NCTC13635</strain>
    </source>
</reference>
<dbReference type="AlphaFoldDB" id="A0A447RMH6"/>
<evidence type="ECO:0000313" key="1">
    <source>
        <dbReference type="EMBL" id="VEB00954.1"/>
    </source>
</evidence>
<name>A0A447RMH6_KLEPN</name>
<organism evidence="1 2">
    <name type="scientific">Klebsiella pneumoniae</name>
    <dbReference type="NCBI Taxonomy" id="573"/>
    <lineage>
        <taxon>Bacteria</taxon>
        <taxon>Pseudomonadati</taxon>
        <taxon>Pseudomonadota</taxon>
        <taxon>Gammaproteobacteria</taxon>
        <taxon>Enterobacterales</taxon>
        <taxon>Enterobacteriaceae</taxon>
        <taxon>Klebsiella/Raoultella group</taxon>
        <taxon>Klebsiella</taxon>
        <taxon>Klebsiella pneumoniae complex</taxon>
    </lineage>
</organism>
<gene>
    <name evidence="1" type="ORF">NCTC13635_01687</name>
</gene>
<accession>A0A447RMH6</accession>
<sequence length="92" mass="10141">MTTQNYPFTGNDRQSMTFTPILDGTVYNCQVKWNIAGLRWYVLITDGSGNTILNTPLVGSVLSGGINIISGVFNSSSMYWREQNGQIEVNSS</sequence>
<evidence type="ECO:0000313" key="2">
    <source>
        <dbReference type="Proteomes" id="UP000282433"/>
    </source>
</evidence>
<proteinExistence type="predicted"/>
<dbReference type="RefSeq" id="WP_004196947.1">
    <property type="nucleotide sequence ID" value="NZ_CP015120.1"/>
</dbReference>
<dbReference type="Proteomes" id="UP000282433">
    <property type="component" value="Chromosome"/>
</dbReference>
<dbReference type="EMBL" id="LR134162">
    <property type="protein sequence ID" value="VEB00954.1"/>
    <property type="molecule type" value="Genomic_DNA"/>
</dbReference>